<dbReference type="Proteomes" id="UP000072605">
    <property type="component" value="Unassembled WGS sequence"/>
</dbReference>
<evidence type="ECO:0000313" key="10">
    <source>
        <dbReference type="Proteomes" id="UP001387110"/>
    </source>
</evidence>
<dbReference type="Proteomes" id="UP000053797">
    <property type="component" value="Unassembled WGS sequence"/>
</dbReference>
<organism evidence="5 8">
    <name type="scientific">Exiguobacterium indicum</name>
    <dbReference type="NCBI Taxonomy" id="296995"/>
    <lineage>
        <taxon>Bacteria</taxon>
        <taxon>Bacillati</taxon>
        <taxon>Bacillota</taxon>
        <taxon>Bacilli</taxon>
        <taxon>Bacillales</taxon>
        <taxon>Bacillales Family XII. Incertae Sedis</taxon>
        <taxon>Exiguobacterium</taxon>
    </lineage>
</organism>
<dbReference type="RefSeq" id="WP_023469331.1">
    <property type="nucleotide sequence ID" value="NZ_JAXUAT010000015.1"/>
</dbReference>
<dbReference type="InterPro" id="IPR009057">
    <property type="entry name" value="Homeodomain-like_sf"/>
</dbReference>
<dbReference type="Gene3D" id="1.10.10.60">
    <property type="entry name" value="Homeodomain-like"/>
    <property type="match status" value="2"/>
</dbReference>
<keyword evidence="10" id="KW-1185">Reference proteome</keyword>
<dbReference type="SMART" id="SM00342">
    <property type="entry name" value="HTH_ARAC"/>
    <property type="match status" value="1"/>
</dbReference>
<keyword evidence="2" id="KW-0238">DNA-binding</keyword>
<reference evidence="6 9" key="2">
    <citation type="journal article" date="2016" name="Front. Microbiol.">
        <title>Genomic Resource of Rice Seed Associated Bacteria.</title>
        <authorList>
            <person name="Midha S."/>
            <person name="Bansal K."/>
            <person name="Sharma S."/>
            <person name="Kumar N."/>
            <person name="Patil P.P."/>
            <person name="Chaudhry V."/>
            <person name="Patil P.B."/>
        </authorList>
    </citation>
    <scope>NUCLEOTIDE SEQUENCE [LARGE SCALE GENOMIC DNA]</scope>
    <source>
        <strain evidence="6 9">RSA11</strain>
    </source>
</reference>
<dbReference type="GO" id="GO:0043565">
    <property type="term" value="F:sequence-specific DNA binding"/>
    <property type="evidence" value="ECO:0007669"/>
    <property type="project" value="InterPro"/>
</dbReference>
<dbReference type="Pfam" id="PF12833">
    <property type="entry name" value="HTH_18"/>
    <property type="match status" value="1"/>
</dbReference>
<feature type="domain" description="HTH araC/xylS-type" evidence="4">
    <location>
        <begin position="285"/>
        <end position="383"/>
    </location>
</feature>
<protein>
    <submittedName>
        <fullName evidence="5">AraC family transcriptional regulator</fullName>
    </submittedName>
    <submittedName>
        <fullName evidence="7">Helix-turn-helix domain-containing protein</fullName>
    </submittedName>
</protein>
<dbReference type="EMBL" id="JBAWKY010000001">
    <property type="protein sequence ID" value="MEI4461953.1"/>
    <property type="molecule type" value="Genomic_DNA"/>
</dbReference>
<dbReference type="PANTHER" id="PTHR43280">
    <property type="entry name" value="ARAC-FAMILY TRANSCRIPTIONAL REGULATOR"/>
    <property type="match status" value="1"/>
</dbReference>
<reference evidence="5 8" key="1">
    <citation type="journal article" date="2015" name="Int. J. Syst. Evol. Microbiol.">
        <title>Exiguobacterium enclense sp. nov., isolated from sediment.</title>
        <authorList>
            <person name="Dastager S.G."/>
            <person name="Mawlankar R."/>
            <person name="Sonalkar V.V."/>
            <person name="Thorat M.N."/>
            <person name="Mual P."/>
            <person name="Verma A."/>
            <person name="Krishnamurthi S."/>
            <person name="Tang S.K."/>
            <person name="Li W.J."/>
        </authorList>
    </citation>
    <scope>NUCLEOTIDE SEQUENCE [LARGE SCALE GENOMIC DNA]</scope>
    <source>
        <strain evidence="5 8">NIO-1109</strain>
    </source>
</reference>
<evidence type="ECO:0000256" key="2">
    <source>
        <dbReference type="ARBA" id="ARBA00023125"/>
    </source>
</evidence>
<dbReference type="EMBL" id="LDQV01000007">
    <property type="protein sequence ID" value="KTR28379.1"/>
    <property type="molecule type" value="Genomic_DNA"/>
</dbReference>
<dbReference type="PANTHER" id="PTHR43280:SF2">
    <property type="entry name" value="HTH-TYPE TRANSCRIPTIONAL REGULATOR EXSA"/>
    <property type="match status" value="1"/>
</dbReference>
<evidence type="ECO:0000313" key="7">
    <source>
        <dbReference type="EMBL" id="MEI4461953.1"/>
    </source>
</evidence>
<gene>
    <name evidence="5" type="ORF">AS033_01405</name>
    <name evidence="6" type="ORF">RSA11_01740</name>
    <name evidence="7" type="ORF">SZL87_05860</name>
</gene>
<dbReference type="OrthoDB" id="247151at2"/>
<dbReference type="Proteomes" id="UP001387110">
    <property type="component" value="Unassembled WGS sequence"/>
</dbReference>
<evidence type="ECO:0000259" key="4">
    <source>
        <dbReference type="PROSITE" id="PS01124"/>
    </source>
</evidence>
<keyword evidence="1" id="KW-0805">Transcription regulation</keyword>
<dbReference type="GeneID" id="90837882"/>
<comment type="caution">
    <text evidence="5">The sequence shown here is derived from an EMBL/GenBank/DDBJ whole genome shotgun (WGS) entry which is preliminary data.</text>
</comment>
<dbReference type="EMBL" id="LNQL01000001">
    <property type="protein sequence ID" value="KSU50056.1"/>
    <property type="molecule type" value="Genomic_DNA"/>
</dbReference>
<proteinExistence type="predicted"/>
<evidence type="ECO:0000313" key="6">
    <source>
        <dbReference type="EMBL" id="KTR28379.1"/>
    </source>
</evidence>
<dbReference type="InterPro" id="IPR018060">
    <property type="entry name" value="HTH_AraC"/>
</dbReference>
<evidence type="ECO:0000313" key="5">
    <source>
        <dbReference type="EMBL" id="KSU50056.1"/>
    </source>
</evidence>
<sequence>MNPLSPSDLTQIAEHLFGMTGFFISYQDQEHVSIELRPSAPKHPANLLIEDTWPTLKNHRPLLHTLKDGTAYLFVDVPDQGMYRIGPVLLQSALFRAHIQDETYHQFYKVLPRTTENRLIDCAHLLYRLLHGEGLSSRDIDHVSDIQEEEIPLVSEAPSHTGVTAYRKAWQREQQIIDWISSGQSERLATTYSLPAYGEFGTLARHQPLRAEKNLLLGTVLLSARAAIRGGLEPDEAFSLSDRMIETIEAATSIAELRNRHVRITVSFAEAVKEIQALRHSPHVLAAIRYIQQHLYDPLSVSSISQAIHVSSNYLSVLFKDETGLPLARYVIRERIREAKRLLRSSDDSLLTISNRLHFSSQSHFSQAFKQITGETPTHYRQKTDF</sequence>
<keyword evidence="3" id="KW-0804">Transcription</keyword>
<evidence type="ECO:0000313" key="9">
    <source>
        <dbReference type="Proteomes" id="UP000072605"/>
    </source>
</evidence>
<dbReference type="PROSITE" id="PS01124">
    <property type="entry name" value="HTH_ARAC_FAMILY_2"/>
    <property type="match status" value="1"/>
</dbReference>
<name>A0A0V8GIG0_9BACL</name>
<accession>A0A0V8GIG0</accession>
<dbReference type="SUPFAM" id="SSF46689">
    <property type="entry name" value="Homeodomain-like"/>
    <property type="match status" value="2"/>
</dbReference>
<dbReference type="GO" id="GO:0003700">
    <property type="term" value="F:DNA-binding transcription factor activity"/>
    <property type="evidence" value="ECO:0007669"/>
    <property type="project" value="InterPro"/>
</dbReference>
<reference evidence="7 10" key="3">
    <citation type="submission" date="2023-12" db="EMBL/GenBank/DDBJ databases">
        <authorList>
            <person name="Easwaran N."/>
            <person name="Lazarus H.P.S."/>
        </authorList>
    </citation>
    <scope>NUCLEOTIDE SEQUENCE [LARGE SCALE GENOMIC DNA]</scope>
    <source>
        <strain evidence="7 10">VIT-2023</strain>
    </source>
</reference>
<evidence type="ECO:0000313" key="8">
    <source>
        <dbReference type="Proteomes" id="UP000053797"/>
    </source>
</evidence>
<dbReference type="AlphaFoldDB" id="A0A0V8GIG0"/>
<evidence type="ECO:0000256" key="3">
    <source>
        <dbReference type="ARBA" id="ARBA00023163"/>
    </source>
</evidence>
<evidence type="ECO:0000256" key="1">
    <source>
        <dbReference type="ARBA" id="ARBA00023015"/>
    </source>
</evidence>